<accession>A0A9D9EF26</accession>
<proteinExistence type="inferred from homology"/>
<dbReference type="Gene3D" id="2.40.30.30">
    <property type="entry name" value="Riboflavin kinase-like"/>
    <property type="match status" value="1"/>
</dbReference>
<keyword evidence="7 15" id="KW-0548">Nucleotidyltransferase</keyword>
<dbReference type="InterPro" id="IPR002606">
    <property type="entry name" value="Riboflavin_kinase_bac"/>
</dbReference>
<keyword evidence="12" id="KW-0511">Multifunctional enzyme</keyword>
<gene>
    <name evidence="17" type="primary">ribF</name>
    <name evidence="17" type="ORF">IAC23_08695</name>
</gene>
<evidence type="ECO:0000256" key="3">
    <source>
        <dbReference type="ARBA" id="ARBA00005201"/>
    </source>
</evidence>
<dbReference type="InterPro" id="IPR014729">
    <property type="entry name" value="Rossmann-like_a/b/a_fold"/>
</dbReference>
<dbReference type="SUPFAM" id="SSF52374">
    <property type="entry name" value="Nucleotidylyl transferase"/>
    <property type="match status" value="1"/>
</dbReference>
<dbReference type="CDD" id="cd02064">
    <property type="entry name" value="FAD_synthetase_N"/>
    <property type="match status" value="1"/>
</dbReference>
<evidence type="ECO:0000313" key="18">
    <source>
        <dbReference type="Proteomes" id="UP000823619"/>
    </source>
</evidence>
<dbReference type="InterPro" id="IPR023468">
    <property type="entry name" value="Riboflavin_kinase"/>
</dbReference>
<comment type="pathway">
    <text evidence="2 15">Cofactor biosynthesis; FAD biosynthesis; FAD from FMN: step 1/1.</text>
</comment>
<dbReference type="NCBIfam" id="TIGR00083">
    <property type="entry name" value="ribF"/>
    <property type="match status" value="1"/>
</dbReference>
<dbReference type="PANTHER" id="PTHR22749:SF6">
    <property type="entry name" value="RIBOFLAVIN KINASE"/>
    <property type="match status" value="1"/>
</dbReference>
<dbReference type="Gene3D" id="3.40.50.620">
    <property type="entry name" value="HUPs"/>
    <property type="match status" value="1"/>
</dbReference>
<evidence type="ECO:0000256" key="11">
    <source>
        <dbReference type="ARBA" id="ARBA00022840"/>
    </source>
</evidence>
<reference evidence="17" key="2">
    <citation type="journal article" date="2021" name="PeerJ">
        <title>Extensive microbial diversity within the chicken gut microbiome revealed by metagenomics and culture.</title>
        <authorList>
            <person name="Gilroy R."/>
            <person name="Ravi A."/>
            <person name="Getino M."/>
            <person name="Pursley I."/>
            <person name="Horton D.L."/>
            <person name="Alikhan N.F."/>
            <person name="Baker D."/>
            <person name="Gharbi K."/>
            <person name="Hall N."/>
            <person name="Watson M."/>
            <person name="Adriaenssens E.M."/>
            <person name="Foster-Nyarko E."/>
            <person name="Jarju S."/>
            <person name="Secka A."/>
            <person name="Antonio M."/>
            <person name="Oren A."/>
            <person name="Chaudhuri R.R."/>
            <person name="La Ragione R."/>
            <person name="Hildebrand F."/>
            <person name="Pallen M.J."/>
        </authorList>
    </citation>
    <scope>NUCLEOTIDE SEQUENCE</scope>
    <source>
        <strain evidence="17">D5-748</strain>
    </source>
</reference>
<dbReference type="Pfam" id="PF06574">
    <property type="entry name" value="FAD_syn"/>
    <property type="match status" value="1"/>
</dbReference>
<evidence type="ECO:0000256" key="12">
    <source>
        <dbReference type="ARBA" id="ARBA00023268"/>
    </source>
</evidence>
<dbReference type="EMBL" id="JADIMO010000110">
    <property type="protein sequence ID" value="MBO8445748.1"/>
    <property type="molecule type" value="Genomic_DNA"/>
</dbReference>
<keyword evidence="11 15" id="KW-0067">ATP-binding</keyword>
<comment type="similarity">
    <text evidence="15">Belongs to the ribF family.</text>
</comment>
<dbReference type="Pfam" id="PF01687">
    <property type="entry name" value="Flavokinase"/>
    <property type="match status" value="1"/>
</dbReference>
<evidence type="ECO:0000256" key="5">
    <source>
        <dbReference type="ARBA" id="ARBA00022643"/>
    </source>
</evidence>
<dbReference type="GO" id="GO:0005524">
    <property type="term" value="F:ATP binding"/>
    <property type="evidence" value="ECO:0007669"/>
    <property type="project" value="UniProtKB-UniRule"/>
</dbReference>
<keyword evidence="8 15" id="KW-0547">Nucleotide-binding</keyword>
<dbReference type="GO" id="GO:0008531">
    <property type="term" value="F:riboflavin kinase activity"/>
    <property type="evidence" value="ECO:0007669"/>
    <property type="project" value="UniProtKB-UniRule"/>
</dbReference>
<evidence type="ECO:0000256" key="13">
    <source>
        <dbReference type="ARBA" id="ARBA00047880"/>
    </source>
</evidence>
<dbReference type="GO" id="GO:0009398">
    <property type="term" value="P:FMN biosynthetic process"/>
    <property type="evidence" value="ECO:0007669"/>
    <property type="project" value="UniProtKB-UniRule"/>
</dbReference>
<feature type="domain" description="Riboflavin kinase" evidence="16">
    <location>
        <begin position="168"/>
        <end position="294"/>
    </location>
</feature>
<comment type="pathway">
    <text evidence="3 15">Cofactor biosynthesis; FMN biosynthesis; FMN from riboflavin (ATP route): step 1/1.</text>
</comment>
<evidence type="ECO:0000256" key="15">
    <source>
        <dbReference type="PIRNR" id="PIRNR004491"/>
    </source>
</evidence>
<evidence type="ECO:0000256" key="8">
    <source>
        <dbReference type="ARBA" id="ARBA00022741"/>
    </source>
</evidence>
<evidence type="ECO:0000256" key="4">
    <source>
        <dbReference type="ARBA" id="ARBA00022630"/>
    </source>
</evidence>
<organism evidence="17 18">
    <name type="scientific">Candidatus Cryptobacteroides merdavium</name>
    <dbReference type="NCBI Taxonomy" id="2840769"/>
    <lineage>
        <taxon>Bacteria</taxon>
        <taxon>Pseudomonadati</taxon>
        <taxon>Bacteroidota</taxon>
        <taxon>Bacteroidia</taxon>
        <taxon>Bacteroidales</taxon>
        <taxon>Candidatus Cryptobacteroides</taxon>
    </lineage>
</organism>
<evidence type="ECO:0000256" key="14">
    <source>
        <dbReference type="ARBA" id="ARBA00049494"/>
    </source>
</evidence>
<comment type="catalytic activity">
    <reaction evidence="13 15">
        <text>riboflavin + ATP = FMN + ADP + H(+)</text>
        <dbReference type="Rhea" id="RHEA:14357"/>
        <dbReference type="ChEBI" id="CHEBI:15378"/>
        <dbReference type="ChEBI" id="CHEBI:30616"/>
        <dbReference type="ChEBI" id="CHEBI:57986"/>
        <dbReference type="ChEBI" id="CHEBI:58210"/>
        <dbReference type="ChEBI" id="CHEBI:456216"/>
        <dbReference type="EC" id="2.7.1.26"/>
    </reaction>
</comment>
<dbReference type="GO" id="GO:0009231">
    <property type="term" value="P:riboflavin biosynthetic process"/>
    <property type="evidence" value="ECO:0007669"/>
    <property type="project" value="InterPro"/>
</dbReference>
<dbReference type="SUPFAM" id="SSF82114">
    <property type="entry name" value="Riboflavin kinase-like"/>
    <property type="match status" value="1"/>
</dbReference>
<keyword evidence="9 15" id="KW-0418">Kinase</keyword>
<dbReference type="EC" id="2.7.1.26" evidence="15"/>
<evidence type="ECO:0000256" key="10">
    <source>
        <dbReference type="ARBA" id="ARBA00022827"/>
    </source>
</evidence>
<dbReference type="InterPro" id="IPR015865">
    <property type="entry name" value="Riboflavin_kinase_bac/euk"/>
</dbReference>
<keyword evidence="6 15" id="KW-0808">Transferase</keyword>
<evidence type="ECO:0000256" key="2">
    <source>
        <dbReference type="ARBA" id="ARBA00004726"/>
    </source>
</evidence>
<keyword evidence="5 15" id="KW-0288">FMN</keyword>
<evidence type="ECO:0000256" key="9">
    <source>
        <dbReference type="ARBA" id="ARBA00022777"/>
    </source>
</evidence>
<evidence type="ECO:0000256" key="7">
    <source>
        <dbReference type="ARBA" id="ARBA00022695"/>
    </source>
</evidence>
<dbReference type="PIRSF" id="PIRSF004491">
    <property type="entry name" value="FAD_Synth"/>
    <property type="match status" value="1"/>
</dbReference>
<keyword evidence="10 15" id="KW-0274">FAD</keyword>
<dbReference type="InterPro" id="IPR023465">
    <property type="entry name" value="Riboflavin_kinase_dom_sf"/>
</dbReference>
<evidence type="ECO:0000256" key="1">
    <source>
        <dbReference type="ARBA" id="ARBA00002121"/>
    </source>
</evidence>
<dbReference type="InterPro" id="IPR015864">
    <property type="entry name" value="FAD_synthase"/>
</dbReference>
<keyword evidence="4 15" id="KW-0285">Flavoprotein</keyword>
<dbReference type="Proteomes" id="UP000823619">
    <property type="component" value="Unassembled WGS sequence"/>
</dbReference>
<dbReference type="AlphaFoldDB" id="A0A9D9EF26"/>
<evidence type="ECO:0000313" key="17">
    <source>
        <dbReference type="EMBL" id="MBO8445748.1"/>
    </source>
</evidence>
<dbReference type="SMART" id="SM00904">
    <property type="entry name" value="Flavokinase"/>
    <property type="match status" value="1"/>
</dbReference>
<comment type="function">
    <text evidence="1">Catalyzes the phosphorylation of riboflavin to FMN followed by the adenylation of FMN to FAD.</text>
</comment>
<comment type="catalytic activity">
    <reaction evidence="14 15">
        <text>FMN + ATP + H(+) = FAD + diphosphate</text>
        <dbReference type="Rhea" id="RHEA:17237"/>
        <dbReference type="ChEBI" id="CHEBI:15378"/>
        <dbReference type="ChEBI" id="CHEBI:30616"/>
        <dbReference type="ChEBI" id="CHEBI:33019"/>
        <dbReference type="ChEBI" id="CHEBI:57692"/>
        <dbReference type="ChEBI" id="CHEBI:58210"/>
        <dbReference type="EC" id="2.7.7.2"/>
    </reaction>
</comment>
<reference evidence="17" key="1">
    <citation type="submission" date="2020-10" db="EMBL/GenBank/DDBJ databases">
        <authorList>
            <person name="Gilroy R."/>
        </authorList>
    </citation>
    <scope>NUCLEOTIDE SEQUENCE</scope>
    <source>
        <strain evidence="17">D5-748</strain>
    </source>
</reference>
<evidence type="ECO:0000259" key="16">
    <source>
        <dbReference type="SMART" id="SM00904"/>
    </source>
</evidence>
<dbReference type="PANTHER" id="PTHR22749">
    <property type="entry name" value="RIBOFLAVIN KINASE/FMN ADENYLYLTRANSFERASE"/>
    <property type="match status" value="1"/>
</dbReference>
<sequence length="298" mass="32801">MVVATGFFDGVHTGHRLVIKKLVETARQKGDESMVITFWPHPRNVLQSGARSLRLLSTMAEKKAMLSDLGVDHIEVLEFTKEFSTLTSEEYLRDVVMGRFGGRTVVLGYDNRFGSDSASSAEVRAAAERLGLEVVTADVASSAHGMAVSSTRIRAVLEAGNVEDAAEMLGYRYSMLGVVVAGNRIGRTIGFPTANMQLYEPLKQVPGNGVYSVSVRTLDREWSGMCNIGTHPTVGAGNTRTIETNIFGFDEDIYGLDISVTFLRKIRDEVRFDSIDSLRRQLEEDRKLCLSLGKGNNR</sequence>
<name>A0A9D9EF26_9BACT</name>
<protein>
    <recommendedName>
        <fullName evidence="15">Riboflavin biosynthesis protein</fullName>
    </recommendedName>
    <domain>
        <recommendedName>
            <fullName evidence="15">Riboflavin kinase</fullName>
            <ecNumber evidence="15">2.7.1.26</ecNumber>
        </recommendedName>
        <alternativeName>
            <fullName evidence="15">Flavokinase</fullName>
        </alternativeName>
    </domain>
    <domain>
        <recommendedName>
            <fullName evidence="15">FMN adenylyltransferase</fullName>
            <ecNumber evidence="15">2.7.7.2</ecNumber>
        </recommendedName>
        <alternativeName>
            <fullName evidence="15">FAD pyrophosphorylase</fullName>
        </alternativeName>
        <alternativeName>
            <fullName evidence="15">FAD synthase</fullName>
        </alternativeName>
    </domain>
</protein>
<dbReference type="GO" id="GO:0006747">
    <property type="term" value="P:FAD biosynthetic process"/>
    <property type="evidence" value="ECO:0007669"/>
    <property type="project" value="UniProtKB-UniRule"/>
</dbReference>
<evidence type="ECO:0000256" key="6">
    <source>
        <dbReference type="ARBA" id="ARBA00022679"/>
    </source>
</evidence>
<dbReference type="GO" id="GO:0003919">
    <property type="term" value="F:FMN adenylyltransferase activity"/>
    <property type="evidence" value="ECO:0007669"/>
    <property type="project" value="UniProtKB-UniRule"/>
</dbReference>
<comment type="caution">
    <text evidence="17">The sequence shown here is derived from an EMBL/GenBank/DDBJ whole genome shotgun (WGS) entry which is preliminary data.</text>
</comment>
<dbReference type="EC" id="2.7.7.2" evidence="15"/>